<evidence type="ECO:0000313" key="2">
    <source>
        <dbReference type="Proteomes" id="UP000217790"/>
    </source>
</evidence>
<keyword evidence="2" id="KW-1185">Reference proteome</keyword>
<evidence type="ECO:0000313" key="1">
    <source>
        <dbReference type="EMBL" id="PBL04082.1"/>
    </source>
</evidence>
<proteinExistence type="predicted"/>
<dbReference type="Proteomes" id="UP000217790">
    <property type="component" value="Unassembled WGS sequence"/>
</dbReference>
<dbReference type="InParanoid" id="A0A2H3E9J2"/>
<dbReference type="EMBL" id="KZ293644">
    <property type="protein sequence ID" value="PBL04082.1"/>
    <property type="molecule type" value="Genomic_DNA"/>
</dbReference>
<dbReference type="AlphaFoldDB" id="A0A2H3E9J2"/>
<name>A0A2H3E9J2_ARMGA</name>
<gene>
    <name evidence="1" type="ORF">ARMGADRAFT_42256</name>
</gene>
<sequence length="85" mass="9602">MLAGCHLVILPTSSSVQVLMVQRWTYDKRTVYMGLIAQTPRFKSKMLRIVGVSPDKSRRISLEIGRPAGHWVIGDEGQFEVDRST</sequence>
<accession>A0A2H3E9J2</accession>
<organism evidence="1 2">
    <name type="scientific">Armillaria gallica</name>
    <name type="common">Bulbous honey fungus</name>
    <name type="synonym">Armillaria bulbosa</name>
    <dbReference type="NCBI Taxonomy" id="47427"/>
    <lineage>
        <taxon>Eukaryota</taxon>
        <taxon>Fungi</taxon>
        <taxon>Dikarya</taxon>
        <taxon>Basidiomycota</taxon>
        <taxon>Agaricomycotina</taxon>
        <taxon>Agaricomycetes</taxon>
        <taxon>Agaricomycetidae</taxon>
        <taxon>Agaricales</taxon>
        <taxon>Marasmiineae</taxon>
        <taxon>Physalacriaceae</taxon>
        <taxon>Armillaria</taxon>
    </lineage>
</organism>
<protein>
    <submittedName>
        <fullName evidence="1">Uncharacterized protein</fullName>
    </submittedName>
</protein>
<reference evidence="2" key="1">
    <citation type="journal article" date="2017" name="Nat. Ecol. Evol.">
        <title>Genome expansion and lineage-specific genetic innovations in the forest pathogenic fungi Armillaria.</title>
        <authorList>
            <person name="Sipos G."/>
            <person name="Prasanna A.N."/>
            <person name="Walter M.C."/>
            <person name="O'Connor E."/>
            <person name="Balint B."/>
            <person name="Krizsan K."/>
            <person name="Kiss B."/>
            <person name="Hess J."/>
            <person name="Varga T."/>
            <person name="Slot J."/>
            <person name="Riley R."/>
            <person name="Boka B."/>
            <person name="Rigling D."/>
            <person name="Barry K."/>
            <person name="Lee J."/>
            <person name="Mihaltcheva S."/>
            <person name="LaButti K."/>
            <person name="Lipzen A."/>
            <person name="Waldron R."/>
            <person name="Moloney N.M."/>
            <person name="Sperisen C."/>
            <person name="Kredics L."/>
            <person name="Vagvoelgyi C."/>
            <person name="Patrignani A."/>
            <person name="Fitzpatrick D."/>
            <person name="Nagy I."/>
            <person name="Doyle S."/>
            <person name="Anderson J.B."/>
            <person name="Grigoriev I.V."/>
            <person name="Gueldener U."/>
            <person name="Muensterkoetter M."/>
            <person name="Nagy L.G."/>
        </authorList>
    </citation>
    <scope>NUCLEOTIDE SEQUENCE [LARGE SCALE GENOMIC DNA]</scope>
    <source>
        <strain evidence="2">Ar21-2</strain>
    </source>
</reference>